<keyword evidence="2" id="KW-1185">Reference proteome</keyword>
<protein>
    <submittedName>
        <fullName evidence="1">Uncharacterized protein</fullName>
    </submittedName>
</protein>
<gene>
    <name evidence="1" type="ORF">SLS53_003624</name>
</gene>
<dbReference type="Proteomes" id="UP001320245">
    <property type="component" value="Unassembled WGS sequence"/>
</dbReference>
<evidence type="ECO:0000313" key="1">
    <source>
        <dbReference type="EMBL" id="KAK7744103.1"/>
    </source>
</evidence>
<evidence type="ECO:0000313" key="2">
    <source>
        <dbReference type="Proteomes" id="UP001320245"/>
    </source>
</evidence>
<name>A0AAN9UAP3_9PEZI</name>
<proteinExistence type="predicted"/>
<accession>A0AAN9UAP3</accession>
<reference evidence="1 2" key="1">
    <citation type="journal article" date="2023" name="PLoS ONE">
        <title>Cytospora paraplurivora sp. nov. isolated from orchards with fruit tree decline syndrome in Ontario, Canada.</title>
        <authorList>
            <person name="Ilyukhin E."/>
            <person name="Nguyen H.D.T."/>
            <person name="Castle A.J."/>
            <person name="Ellouze W."/>
        </authorList>
    </citation>
    <scope>NUCLEOTIDE SEQUENCE [LARGE SCALE GENOMIC DNA]</scope>
    <source>
        <strain evidence="1 2">FDS-564</strain>
    </source>
</reference>
<sequence>MRVFACQARLRQQDTALGKVAKLEEIARKGGDFALEVVKKRVAEQDTTTRKDFLTKVLARCFGLVDFP</sequence>
<organism evidence="1 2">
    <name type="scientific">Cytospora paraplurivora</name>
    <dbReference type="NCBI Taxonomy" id="2898453"/>
    <lineage>
        <taxon>Eukaryota</taxon>
        <taxon>Fungi</taxon>
        <taxon>Dikarya</taxon>
        <taxon>Ascomycota</taxon>
        <taxon>Pezizomycotina</taxon>
        <taxon>Sordariomycetes</taxon>
        <taxon>Sordariomycetidae</taxon>
        <taxon>Diaporthales</taxon>
        <taxon>Cytosporaceae</taxon>
        <taxon>Cytospora</taxon>
    </lineage>
</organism>
<dbReference type="AlphaFoldDB" id="A0AAN9UAP3"/>
<dbReference type="EMBL" id="JAJSPL020000011">
    <property type="protein sequence ID" value="KAK7744103.1"/>
    <property type="molecule type" value="Genomic_DNA"/>
</dbReference>
<comment type="caution">
    <text evidence="1">The sequence shown here is derived from an EMBL/GenBank/DDBJ whole genome shotgun (WGS) entry which is preliminary data.</text>
</comment>